<proteinExistence type="predicted"/>
<sequence>MVLNDKYRAIGIDVKKPTPNSLSEFLNSGRTPCDWTKYAKNDVVLVDTVIEHKKINDGYRHVCNEIGLPQNSLPEAVKKTSADVFELSANDLNVIRHSFSKEIEHFNYEI</sequence>
<dbReference type="EMBL" id="QTKU01000012">
    <property type="protein sequence ID" value="MBS8262808.1"/>
    <property type="molecule type" value="Genomic_DNA"/>
</dbReference>
<evidence type="ECO:0000313" key="1">
    <source>
        <dbReference type="EMBL" id="MBS8262808.1"/>
    </source>
</evidence>
<gene>
    <name evidence="1" type="ORF">DYI23_21540</name>
</gene>
<name>A0A944GUF3_9HYPH</name>
<reference evidence="1" key="1">
    <citation type="submission" date="2018-08" db="EMBL/GenBank/DDBJ databases">
        <authorList>
            <person name="Jin W."/>
            <person name="Wang H."/>
            <person name="Yang Y."/>
            <person name="Li M."/>
            <person name="Liu J."/>
        </authorList>
    </citation>
    <scope>NUCLEOTIDE SEQUENCE</scope>
    <source>
        <strain evidence="1">AESS21</strain>
    </source>
</reference>
<comment type="caution">
    <text evidence="1">The sequence shown here is derived from an EMBL/GenBank/DDBJ whole genome shotgun (WGS) entry which is preliminary data.</text>
</comment>
<accession>A0A944GUF3</accession>
<protein>
    <submittedName>
        <fullName evidence="1">Uncharacterized protein</fullName>
    </submittedName>
</protein>
<dbReference type="Proteomes" id="UP000705379">
    <property type="component" value="Unassembled WGS sequence"/>
</dbReference>
<reference evidence="1" key="2">
    <citation type="journal article" date="2021" name="Microorganisms">
        <title>Bacterial Dimethylsulfoniopropionate Biosynthesis in the East China Sea.</title>
        <authorList>
            <person name="Liu J."/>
            <person name="Zhang Y."/>
            <person name="Liu J."/>
            <person name="Zhong H."/>
            <person name="Williams B.T."/>
            <person name="Zheng Y."/>
            <person name="Curson A.R.J."/>
            <person name="Sun C."/>
            <person name="Sun H."/>
            <person name="Song D."/>
            <person name="Wagner Mackenzie B."/>
            <person name="Bermejo Martinez A."/>
            <person name="Todd J.D."/>
            <person name="Zhang X.H."/>
        </authorList>
    </citation>
    <scope>NUCLEOTIDE SEQUENCE</scope>
    <source>
        <strain evidence="1">AESS21</strain>
    </source>
</reference>
<evidence type="ECO:0000313" key="2">
    <source>
        <dbReference type="Proteomes" id="UP000705379"/>
    </source>
</evidence>
<organism evidence="1 2">
    <name type="scientific">Roseibium polysiphoniae</name>
    <dbReference type="NCBI Taxonomy" id="2571221"/>
    <lineage>
        <taxon>Bacteria</taxon>
        <taxon>Pseudomonadati</taxon>
        <taxon>Pseudomonadota</taxon>
        <taxon>Alphaproteobacteria</taxon>
        <taxon>Hyphomicrobiales</taxon>
        <taxon>Stappiaceae</taxon>
        <taxon>Roseibium</taxon>
    </lineage>
</organism>
<dbReference type="AlphaFoldDB" id="A0A944GUF3"/>